<name>A0A328AK37_9CAUL</name>
<dbReference type="AlphaFoldDB" id="A0A328AK37"/>
<sequence length="310" mass="30424">MRAETLTVSLSSTAPNIGKVASGTSTTNFTVASGSGAVSIGSGGAQFVPYGATRTALTTITINCSGGNKCKNNNINISINAGSATGRASGITALSADFSGSSTARLTSGATSASSSSGALSFTIKPVATGTSGSASFTVGMTIPILPSGTVGLATAAYTITASGTGYTTGSGSAAGRATVEDPLSMSKNSDLSFGRLVLLTGQSGAATWAAADQSWTVTGATAMGSRAIGKFTVTGTASQAINFSVPSSITMTNGHGDTLPITVSTTAQGTQLIGTNGQFIFYVGGQISYSSSTPTGAYTATFTVSANYQ</sequence>
<gene>
    <name evidence="1" type="ORF">DJ017_11990</name>
</gene>
<proteinExistence type="predicted"/>
<dbReference type="EMBL" id="QFYQ01000001">
    <property type="protein sequence ID" value="RAK55190.1"/>
    <property type="molecule type" value="Genomic_DNA"/>
</dbReference>
<dbReference type="Proteomes" id="UP000249254">
    <property type="component" value="Unassembled WGS sequence"/>
</dbReference>
<dbReference type="Pfam" id="PF14352">
    <property type="entry name" value="DUF4402"/>
    <property type="match status" value="1"/>
</dbReference>
<evidence type="ECO:0000313" key="2">
    <source>
        <dbReference type="Proteomes" id="UP000249254"/>
    </source>
</evidence>
<keyword evidence="2" id="KW-1185">Reference proteome</keyword>
<comment type="caution">
    <text evidence="1">The sequence shown here is derived from an EMBL/GenBank/DDBJ whole genome shotgun (WGS) entry which is preliminary data.</text>
</comment>
<evidence type="ECO:0008006" key="3">
    <source>
        <dbReference type="Google" id="ProtNLM"/>
    </source>
</evidence>
<accession>A0A328AK37</accession>
<protein>
    <recommendedName>
        <fullName evidence="3">DUF4402 domain-containing protein</fullName>
    </recommendedName>
</protein>
<dbReference type="InterPro" id="IPR025514">
    <property type="entry name" value="DUF4402"/>
</dbReference>
<organism evidence="1 2">
    <name type="scientific">Phenylobacterium soli</name>
    <dbReference type="NCBI Taxonomy" id="2170551"/>
    <lineage>
        <taxon>Bacteria</taxon>
        <taxon>Pseudomonadati</taxon>
        <taxon>Pseudomonadota</taxon>
        <taxon>Alphaproteobacteria</taxon>
        <taxon>Caulobacterales</taxon>
        <taxon>Caulobacteraceae</taxon>
        <taxon>Phenylobacterium</taxon>
    </lineage>
</organism>
<evidence type="ECO:0000313" key="1">
    <source>
        <dbReference type="EMBL" id="RAK55190.1"/>
    </source>
</evidence>
<reference evidence="2" key="1">
    <citation type="submission" date="2018-05" db="EMBL/GenBank/DDBJ databases">
        <authorList>
            <person name="Li X."/>
        </authorList>
    </citation>
    <scope>NUCLEOTIDE SEQUENCE [LARGE SCALE GENOMIC DNA]</scope>
    <source>
        <strain evidence="2">LX32</strain>
    </source>
</reference>